<keyword evidence="2" id="KW-1185">Reference proteome</keyword>
<reference evidence="1" key="1">
    <citation type="submission" date="2022-09" db="EMBL/GenBank/DDBJ databases">
        <title>Interaction between co-microsymbionts with complementary sets of symbiotic genes in legume-rhizobium systems.</title>
        <authorList>
            <person name="Safronova V."/>
            <person name="Sazanova A."/>
            <person name="Afonin A."/>
            <person name="Chirak E."/>
        </authorList>
    </citation>
    <scope>NUCLEOTIDE SEQUENCE</scope>
    <source>
        <strain evidence="1">A18/3m</strain>
    </source>
</reference>
<sequence length="48" mass="5375">MKTQTVSREIVMKLFDQGLRDDLLIAARAAEQEHTATKIANERTGMVS</sequence>
<gene>
    <name evidence="1" type="ORF">N8E88_09815</name>
</gene>
<dbReference type="EMBL" id="CP104972">
    <property type="protein sequence ID" value="UXN59152.1"/>
    <property type="molecule type" value="Genomic_DNA"/>
</dbReference>
<keyword evidence="1" id="KW-0614">Plasmid</keyword>
<evidence type="ECO:0000313" key="2">
    <source>
        <dbReference type="Proteomes" id="UP001061991"/>
    </source>
</evidence>
<accession>A0ACD4CZU1</accession>
<geneLocation type="plasmid" evidence="1 2">
    <name>p_unnamed1</name>
</geneLocation>
<name>A0ACD4CZU1_9HYPH</name>
<organism evidence="1 2">
    <name type="scientific">Phyllobacterium zundukense</name>
    <dbReference type="NCBI Taxonomy" id="1867719"/>
    <lineage>
        <taxon>Bacteria</taxon>
        <taxon>Pseudomonadati</taxon>
        <taxon>Pseudomonadota</taxon>
        <taxon>Alphaproteobacteria</taxon>
        <taxon>Hyphomicrobiales</taxon>
        <taxon>Phyllobacteriaceae</taxon>
        <taxon>Phyllobacterium</taxon>
    </lineage>
</organism>
<evidence type="ECO:0000313" key="1">
    <source>
        <dbReference type="EMBL" id="UXN59152.1"/>
    </source>
</evidence>
<protein>
    <submittedName>
        <fullName evidence="1">Uncharacterized protein</fullName>
    </submittedName>
</protein>
<proteinExistence type="predicted"/>
<dbReference type="Proteomes" id="UP001061991">
    <property type="component" value="Plasmid p_unnamed1"/>
</dbReference>